<evidence type="ECO:0000313" key="2">
    <source>
        <dbReference type="Proteomes" id="UP000006247"/>
    </source>
</evidence>
<proteinExistence type="predicted"/>
<comment type="caution">
    <text evidence="1">The sequence shown here is derived from an EMBL/GenBank/DDBJ whole genome shotgun (WGS) entry which is preliminary data.</text>
</comment>
<name>C0E239_9CORY</name>
<evidence type="ECO:0000313" key="1">
    <source>
        <dbReference type="EMBL" id="EEG27381.1"/>
    </source>
</evidence>
<organism evidence="1 2">
    <name type="scientific">Corynebacterium matruchotii ATCC 33806</name>
    <dbReference type="NCBI Taxonomy" id="566549"/>
    <lineage>
        <taxon>Bacteria</taxon>
        <taxon>Bacillati</taxon>
        <taxon>Actinomycetota</taxon>
        <taxon>Actinomycetes</taxon>
        <taxon>Mycobacteriales</taxon>
        <taxon>Corynebacteriaceae</taxon>
        <taxon>Corynebacterium</taxon>
    </lineage>
</organism>
<dbReference type="EMBL" id="ACEB01000017">
    <property type="protein sequence ID" value="EEG27381.1"/>
    <property type="molecule type" value="Genomic_DNA"/>
</dbReference>
<gene>
    <name evidence="1" type="ORF">CORMATOL_01044</name>
</gene>
<dbReference type="Proteomes" id="UP000006247">
    <property type="component" value="Unassembled WGS sequence"/>
</dbReference>
<sequence length="93" mass="10690">MKEGKIMNHLQLKLRIRFRPGVERIGVFGAFTGQSYPDLWEVLWGGELIASFRSWGDAVAYAHMKLVEAQQERYMALVRTATRPRRQLALEAA</sequence>
<reference evidence="1 2" key="1">
    <citation type="submission" date="2009-01" db="EMBL/GenBank/DDBJ databases">
        <authorList>
            <person name="Fulton L."/>
            <person name="Clifton S."/>
            <person name="Chinwalla A.T."/>
            <person name="Mitreva M."/>
            <person name="Sodergren E."/>
            <person name="Weinstock G."/>
            <person name="Clifton S."/>
            <person name="Dooling D.J."/>
            <person name="Fulton B."/>
            <person name="Minx P."/>
            <person name="Pepin K.H."/>
            <person name="Johnson M."/>
            <person name="Bhonagiri V."/>
            <person name="Nash W.E."/>
            <person name="Mardis E.R."/>
            <person name="Wilson R.K."/>
        </authorList>
    </citation>
    <scope>NUCLEOTIDE SEQUENCE [LARGE SCALE GENOMIC DNA]</scope>
    <source>
        <strain evidence="1 2">ATCC 33806</strain>
    </source>
</reference>
<dbReference type="HOGENOM" id="CLU_2394744_0_0_11"/>
<accession>C0E239</accession>
<protein>
    <submittedName>
        <fullName evidence="1">Uncharacterized protein</fullName>
    </submittedName>
</protein>
<dbReference type="AlphaFoldDB" id="C0E239"/>